<dbReference type="OrthoDB" id="5422788at2759"/>
<proteinExistence type="predicted"/>
<dbReference type="RefSeq" id="XP_037168092.1">
    <property type="nucleotide sequence ID" value="XM_037305227.1"/>
</dbReference>
<dbReference type="Proteomes" id="UP000578531">
    <property type="component" value="Unassembled WGS sequence"/>
</dbReference>
<comment type="caution">
    <text evidence="1">The sequence shown here is derived from an EMBL/GenBank/DDBJ whole genome shotgun (WGS) entry which is preliminary data.</text>
</comment>
<protein>
    <submittedName>
        <fullName evidence="1">Uncharacterized protein</fullName>
    </submittedName>
</protein>
<dbReference type="GeneID" id="59284968"/>
<dbReference type="AlphaFoldDB" id="A0A8H6G1G1"/>
<gene>
    <name evidence="1" type="ORF">HO173_003300</name>
</gene>
<keyword evidence="2" id="KW-1185">Reference proteome</keyword>
<evidence type="ECO:0000313" key="1">
    <source>
        <dbReference type="EMBL" id="KAF6238793.1"/>
    </source>
</evidence>
<evidence type="ECO:0000313" key="2">
    <source>
        <dbReference type="Proteomes" id="UP000578531"/>
    </source>
</evidence>
<dbReference type="EMBL" id="JACCJC010000008">
    <property type="protein sequence ID" value="KAF6238793.1"/>
    <property type="molecule type" value="Genomic_DNA"/>
</dbReference>
<reference evidence="1 2" key="1">
    <citation type="journal article" date="2020" name="Genomics">
        <title>Complete, high-quality genomes from long-read metagenomic sequencing of two wolf lichen thalli reveals enigmatic genome architecture.</title>
        <authorList>
            <person name="McKenzie S.K."/>
            <person name="Walston R.F."/>
            <person name="Allen J.L."/>
        </authorList>
    </citation>
    <scope>NUCLEOTIDE SEQUENCE [LARGE SCALE GENOMIC DNA]</scope>
    <source>
        <strain evidence="1">WasteWater2</strain>
    </source>
</reference>
<accession>A0A8H6G1G1</accession>
<sequence length="97" mass="11273">MDQTPVPYEFLNGTSYDFKGAETVWVKETRSGWDKRCATLMVYVTADGFPHCRPLLIFKGTNGPKNSTIRSEMKQYDERVKVQWNPKAYYNSEVIIK</sequence>
<name>A0A8H6G1G1_9LECA</name>
<organism evidence="1 2">
    <name type="scientific">Letharia columbiana</name>
    <dbReference type="NCBI Taxonomy" id="112416"/>
    <lineage>
        <taxon>Eukaryota</taxon>
        <taxon>Fungi</taxon>
        <taxon>Dikarya</taxon>
        <taxon>Ascomycota</taxon>
        <taxon>Pezizomycotina</taxon>
        <taxon>Lecanoromycetes</taxon>
        <taxon>OSLEUM clade</taxon>
        <taxon>Lecanoromycetidae</taxon>
        <taxon>Lecanorales</taxon>
        <taxon>Lecanorineae</taxon>
        <taxon>Parmeliaceae</taxon>
        <taxon>Letharia</taxon>
    </lineage>
</organism>